<protein>
    <submittedName>
        <fullName evidence="1">Uncharacterized protein</fullName>
    </submittedName>
</protein>
<dbReference type="EnsemblPlants" id="AVESA.00010b.r2.7CG0679410.1">
    <property type="protein sequence ID" value="AVESA.00010b.r2.7CG0679410.1.CDS.1"/>
    <property type="gene ID" value="AVESA.00010b.r2.7CG0679410"/>
</dbReference>
<organism evidence="1 2">
    <name type="scientific">Avena sativa</name>
    <name type="common">Oat</name>
    <dbReference type="NCBI Taxonomy" id="4498"/>
    <lineage>
        <taxon>Eukaryota</taxon>
        <taxon>Viridiplantae</taxon>
        <taxon>Streptophyta</taxon>
        <taxon>Embryophyta</taxon>
        <taxon>Tracheophyta</taxon>
        <taxon>Spermatophyta</taxon>
        <taxon>Magnoliopsida</taxon>
        <taxon>Liliopsida</taxon>
        <taxon>Poales</taxon>
        <taxon>Poaceae</taxon>
        <taxon>BOP clade</taxon>
        <taxon>Pooideae</taxon>
        <taxon>Poodae</taxon>
        <taxon>Poeae</taxon>
        <taxon>Poeae Chloroplast Group 1 (Aveneae type)</taxon>
        <taxon>Aveninae</taxon>
        <taxon>Avena</taxon>
    </lineage>
</organism>
<dbReference type="Proteomes" id="UP001732700">
    <property type="component" value="Chromosome 7C"/>
</dbReference>
<accession>A0ACD6A2Y3</accession>
<evidence type="ECO:0000313" key="1">
    <source>
        <dbReference type="EnsemblPlants" id="AVESA.00010b.r2.7CG0679410.1.CDS.1"/>
    </source>
</evidence>
<evidence type="ECO:0000313" key="2">
    <source>
        <dbReference type="Proteomes" id="UP001732700"/>
    </source>
</evidence>
<reference evidence="1" key="2">
    <citation type="submission" date="2025-09" db="UniProtKB">
        <authorList>
            <consortium name="EnsemblPlants"/>
        </authorList>
    </citation>
    <scope>IDENTIFICATION</scope>
</reference>
<proteinExistence type="predicted"/>
<reference evidence="1" key="1">
    <citation type="submission" date="2021-05" db="EMBL/GenBank/DDBJ databases">
        <authorList>
            <person name="Scholz U."/>
            <person name="Mascher M."/>
            <person name="Fiebig A."/>
        </authorList>
    </citation>
    <scope>NUCLEOTIDE SEQUENCE [LARGE SCALE GENOMIC DNA]</scope>
</reference>
<keyword evidence="2" id="KW-1185">Reference proteome</keyword>
<sequence length="335" mass="35145">MAAAAPVPSEADHGAILGDDPLAGRGDSACSTPFVSAPSSPTRDPFSGHHHGACFFSAPASPTRGASKEFVCGGLDFDFDFSSRFPSPSAAAMSSADELFHNGQIRPVRLSAMLLEPHQPHQSSFADGPSSPSSQAADEGERGRFRSRSVHRKARSLSPFLAHWRSPSPAPAPAPESESVEPSATPPASRSSSSSSIASSASSSSSRGSRRWGFIKDLLHRSKSDGGKDNQHASVPAPPYFSAAPKSSASPSPSPSPAAARARGTGKGRRRSAHERLYEARRAEAEEMRRRTYLPYRQGGLLLFGCIGLGNRNYGTAVHGLARGLNTAAAVSTRS</sequence>
<name>A0ACD6A2Y3_AVESA</name>